<reference evidence="1" key="1">
    <citation type="submission" date="2022-11" db="EMBL/GenBank/DDBJ databases">
        <title>beta-Carotene-producing bacterium, Jeongeuplla avenae sp. nov., alleviates the salt stress of Arabidopsis seedlings.</title>
        <authorList>
            <person name="Jiang L."/>
            <person name="Lee J."/>
        </authorList>
    </citation>
    <scope>NUCLEOTIDE SEQUENCE</scope>
    <source>
        <strain evidence="1">DY_R2A_6</strain>
    </source>
</reference>
<protein>
    <submittedName>
        <fullName evidence="1">Uncharacterized protein</fullName>
    </submittedName>
</protein>
<evidence type="ECO:0000313" key="1">
    <source>
        <dbReference type="EMBL" id="WAJ26183.1"/>
    </source>
</evidence>
<name>A0ACD4NHD8_9HYPH</name>
<proteinExistence type="predicted"/>
<dbReference type="EMBL" id="CP113520">
    <property type="protein sequence ID" value="WAJ26183.1"/>
    <property type="molecule type" value="Genomic_DNA"/>
</dbReference>
<dbReference type="Proteomes" id="UP001163223">
    <property type="component" value="Chromosome"/>
</dbReference>
<evidence type="ECO:0000313" key="2">
    <source>
        <dbReference type="Proteomes" id="UP001163223"/>
    </source>
</evidence>
<keyword evidence="2" id="KW-1185">Reference proteome</keyword>
<sequence>MIDPVSRRLVFLFPGFEPMQAADHVGRLRHGAEKTAAAFDVSLTLDRAETVGPDAFLSETRWTGEGAGWRSQTELVLCGWGDFVLDYAARPKRRRILAGLAAMGDFLVSGTFFRYCRTSWRYALFFLFPLILLALVALVGGVLAALPAWAGLSAWHAVWSVPLGLAACALLFERADKRFHLLVALDDWALAADLCRGRSPAIEARLAAFADLLTERLANADADEIIVAAHSLGASFAVPALARALERIGAVPPQLGLLTVGSSLMKTALHPASREQRAAVEALVSRDRLLWLDVQAITDPINFYRSQPARSLGIETGRMPETMRISLSKLLTPETFRRIRLNFFRLHRQFVLGNERRRPYAFHMILFGPVSFPRFVEARSVDLPPLGPAAEAAPR</sequence>
<organism evidence="1 2">
    <name type="scientific">Antarcticirhabdus aurantiaca</name>
    <dbReference type="NCBI Taxonomy" id="2606717"/>
    <lineage>
        <taxon>Bacteria</taxon>
        <taxon>Pseudomonadati</taxon>
        <taxon>Pseudomonadota</taxon>
        <taxon>Alphaproteobacteria</taxon>
        <taxon>Hyphomicrobiales</taxon>
        <taxon>Aurantimonadaceae</taxon>
        <taxon>Antarcticirhabdus</taxon>
    </lineage>
</organism>
<accession>A0ACD4NHD8</accession>
<gene>
    <name evidence="1" type="ORF">OXU80_14815</name>
</gene>